<evidence type="ECO:0000256" key="1">
    <source>
        <dbReference type="ARBA" id="ARBA00022741"/>
    </source>
</evidence>
<dbReference type="GO" id="GO:0005524">
    <property type="term" value="F:ATP binding"/>
    <property type="evidence" value="ECO:0007669"/>
    <property type="project" value="UniProtKB-KW"/>
</dbReference>
<proteinExistence type="predicted"/>
<dbReference type="OrthoDB" id="1700726at2759"/>
<feature type="compositionally biased region" description="Basic and acidic residues" evidence="3">
    <location>
        <begin position="229"/>
        <end position="253"/>
    </location>
</feature>
<name>A0A4D9CRZ9_9STRA</name>
<feature type="domain" description="AMP-dependent synthetase/ligase" evidence="4">
    <location>
        <begin position="112"/>
        <end position="359"/>
    </location>
</feature>
<keyword evidence="2" id="KW-0067">ATP-binding</keyword>
<gene>
    <name evidence="5" type="ORF">NSK_008446</name>
</gene>
<dbReference type="GO" id="GO:0004467">
    <property type="term" value="F:long-chain fatty acid-CoA ligase activity"/>
    <property type="evidence" value="ECO:0007669"/>
    <property type="project" value="TreeGrafter"/>
</dbReference>
<dbReference type="InterPro" id="IPR042099">
    <property type="entry name" value="ANL_N_sf"/>
</dbReference>
<keyword evidence="6" id="KW-1185">Reference proteome</keyword>
<protein>
    <recommendedName>
        <fullName evidence="4">AMP-dependent synthetase/ligase domain-containing protein</fullName>
    </recommendedName>
</protein>
<reference evidence="5 6" key="1">
    <citation type="submission" date="2019-01" db="EMBL/GenBank/DDBJ databases">
        <title>Nuclear Genome Assembly of the Microalgal Biofuel strain Nannochloropsis salina CCMP1776.</title>
        <authorList>
            <person name="Hovde B."/>
        </authorList>
    </citation>
    <scope>NUCLEOTIDE SEQUENCE [LARGE SCALE GENOMIC DNA]</scope>
    <source>
        <strain evidence="5 6">CCMP1776</strain>
    </source>
</reference>
<accession>A0A4D9CRZ9</accession>
<keyword evidence="1" id="KW-0547">Nucleotide-binding</keyword>
<dbReference type="Proteomes" id="UP000355283">
    <property type="component" value="Unassembled WGS sequence"/>
</dbReference>
<evidence type="ECO:0000313" key="6">
    <source>
        <dbReference type="Proteomes" id="UP000355283"/>
    </source>
</evidence>
<dbReference type="EMBL" id="SDOX01000175">
    <property type="protein sequence ID" value="TFJ80303.1"/>
    <property type="molecule type" value="Genomic_DNA"/>
</dbReference>
<organism evidence="5 6">
    <name type="scientific">Nannochloropsis salina CCMP1776</name>
    <dbReference type="NCBI Taxonomy" id="1027361"/>
    <lineage>
        <taxon>Eukaryota</taxon>
        <taxon>Sar</taxon>
        <taxon>Stramenopiles</taxon>
        <taxon>Ochrophyta</taxon>
        <taxon>Eustigmatophyceae</taxon>
        <taxon>Eustigmatales</taxon>
        <taxon>Monodopsidaceae</taxon>
        <taxon>Microchloropsis</taxon>
        <taxon>Microchloropsis salina</taxon>
    </lineage>
</organism>
<comment type="caution">
    <text evidence="5">The sequence shown here is derived from an EMBL/GenBank/DDBJ whole genome shotgun (WGS) entry which is preliminary data.</text>
</comment>
<dbReference type="Pfam" id="PF00501">
    <property type="entry name" value="AMP-binding"/>
    <property type="match status" value="1"/>
</dbReference>
<evidence type="ECO:0000259" key="4">
    <source>
        <dbReference type="Pfam" id="PF00501"/>
    </source>
</evidence>
<dbReference type="GO" id="GO:0016020">
    <property type="term" value="C:membrane"/>
    <property type="evidence" value="ECO:0007669"/>
    <property type="project" value="TreeGrafter"/>
</dbReference>
<dbReference type="PANTHER" id="PTHR43272">
    <property type="entry name" value="LONG-CHAIN-FATTY-ACID--COA LIGASE"/>
    <property type="match status" value="1"/>
</dbReference>
<dbReference type="Pfam" id="PF23562">
    <property type="entry name" value="AMP-binding_C_3"/>
    <property type="match status" value="1"/>
</dbReference>
<dbReference type="SUPFAM" id="SSF56801">
    <property type="entry name" value="Acetyl-CoA synthetase-like"/>
    <property type="match status" value="1"/>
</dbReference>
<evidence type="ECO:0000256" key="3">
    <source>
        <dbReference type="SAM" id="MobiDB-lite"/>
    </source>
</evidence>
<dbReference type="InterPro" id="IPR000873">
    <property type="entry name" value="AMP-dep_synth/lig_dom"/>
</dbReference>
<evidence type="ECO:0000256" key="2">
    <source>
        <dbReference type="ARBA" id="ARBA00022840"/>
    </source>
</evidence>
<sequence length="551" mass="60165">MAHTAALMARKCGARPSLFMPVLTNPVRTFSMGFGGLQYDTLTEMQEKACKRYGPKPFLGCRPPNGGPFEFITFSDFDEQVNRARVLLHEAGVGRGDKGMTVVIPDEAIPVPRSVAFLPWAHCFGKTCELHNALQRGAQVAVVEDLAALPEALLEVKPTMLYAVPTLFKRVYDKIQDKIRKETPFTQTLIARALAVAEERRSLMMEGESPGPWLGLQYSVLDKLGGEGGREGGVEGGEGGRKGKEGSGRRDTDGTFLSKFKTPLGGELNSSYVGGSAMHVEVANFFENIGVAICEGYGLTETSPLICVNPFDILVRRIGTVGQLIGDADVRVVRDGVEVEPGEEGEIWVAGPFVFSGYHNKPAETAEAFAELHGTRYFKTGDLGRFVRGGKGVPLLKITGRVKELYKLENGKYVVPALIEKALAEADLVSQALVYGSDRPFNVALVVPDWEKLRAYGVQHTGGGVTSLSTQEEIGAHPKVQDYVLEQLIVSCKDKLKKYEIPSRVVLIKEAFTVENEMLTQKLSIKRHQVVKKYGPDIEALYSGESKVLVA</sequence>
<feature type="region of interest" description="Disordered" evidence="3">
    <location>
        <begin position="229"/>
        <end position="256"/>
    </location>
</feature>
<dbReference type="AlphaFoldDB" id="A0A4D9CRZ9"/>
<dbReference type="Gene3D" id="3.40.50.12780">
    <property type="entry name" value="N-terminal domain of ligase-like"/>
    <property type="match status" value="1"/>
</dbReference>
<dbReference type="PANTHER" id="PTHR43272:SF33">
    <property type="entry name" value="AMP-BINDING DOMAIN-CONTAINING PROTEIN-RELATED"/>
    <property type="match status" value="1"/>
</dbReference>
<evidence type="ECO:0000313" key="5">
    <source>
        <dbReference type="EMBL" id="TFJ80303.1"/>
    </source>
</evidence>